<protein>
    <submittedName>
        <fullName evidence="3">Putative transmembrane protein</fullName>
    </submittedName>
</protein>
<comment type="caution">
    <text evidence="3">The sequence shown here is derived from an EMBL/GenBank/DDBJ whole genome shotgun (WGS) entry which is preliminary data.</text>
</comment>
<dbReference type="Proteomes" id="UP000028828">
    <property type="component" value="Unassembled WGS sequence"/>
</dbReference>
<gene>
    <name evidence="3" type="ORF">TGP89_239780</name>
</gene>
<proteinExistence type="predicted"/>
<sequence length="411" mass="45217">MTPADSEHRTRARTSTPAVWLNIVLIVLMVSSSFATCTASSMRASRDVHPGFAFSDHVWSAYVPSNPVSLQETTWSNELQSTMLPVLARHPLGEGKMPWTGAVATGKAGGDLRTGAAGVSDPNDGATQVEQTEEPMLPTHFLASVISPVTTFLWALDGDLKGSLDSLDKALAADPTQTASRWSPLHLDALTDPSRTDDCRLVEKRTPESLDTCKIMVIEIPMPPYDLGNIAKDAWEKATFPERLFVWGFELSCRSYLECSQNMDKTRPDLFDGIYLYNGVDAYGAPVYIKEVSDELVMLEDGLRITNIFLICSLPDADGASGQLPWAAIFPHESNARDFERRPYPFAYINDDDIPVPQQSSAGVESSGHTSQDALQISRLTYSRTRWHLVPPGEANQAIRFFPAIVKVKPI</sequence>
<keyword evidence="2" id="KW-0472">Membrane</keyword>
<feature type="transmembrane region" description="Helical" evidence="2">
    <location>
        <begin position="20"/>
        <end position="39"/>
    </location>
</feature>
<feature type="compositionally biased region" description="Polar residues" evidence="1">
    <location>
        <begin position="357"/>
        <end position="372"/>
    </location>
</feature>
<keyword evidence="2 3" id="KW-0812">Transmembrane</keyword>
<evidence type="ECO:0000313" key="4">
    <source>
        <dbReference type="Proteomes" id="UP000028828"/>
    </source>
</evidence>
<evidence type="ECO:0000256" key="1">
    <source>
        <dbReference type="SAM" id="MobiDB-lite"/>
    </source>
</evidence>
<keyword evidence="2" id="KW-1133">Transmembrane helix</keyword>
<organism evidence="3 4">
    <name type="scientific">Toxoplasma gondii p89</name>
    <dbReference type="NCBI Taxonomy" id="943119"/>
    <lineage>
        <taxon>Eukaryota</taxon>
        <taxon>Sar</taxon>
        <taxon>Alveolata</taxon>
        <taxon>Apicomplexa</taxon>
        <taxon>Conoidasida</taxon>
        <taxon>Coccidia</taxon>
        <taxon>Eucoccidiorida</taxon>
        <taxon>Eimeriorina</taxon>
        <taxon>Sarcocystidae</taxon>
        <taxon>Toxoplasma</taxon>
    </lineage>
</organism>
<reference evidence="3 4" key="1">
    <citation type="submission" date="2014-03" db="EMBL/GenBank/DDBJ databases">
        <authorList>
            <person name="Sibley D."/>
            <person name="Venepally P."/>
            <person name="Karamycheva S."/>
            <person name="Hadjithomas M."/>
            <person name="Khan A."/>
            <person name="Brunk B."/>
            <person name="Roos D."/>
            <person name="Caler E."/>
            <person name="Lorenzi H."/>
        </authorList>
    </citation>
    <scope>NUCLEOTIDE SEQUENCE [LARGE SCALE GENOMIC DNA]</scope>
    <source>
        <strain evidence="4">p89</strain>
    </source>
</reference>
<dbReference type="VEuPathDB" id="ToxoDB:TGP89_239780"/>
<accession>A0A086K3Q1</accession>
<dbReference type="AlphaFoldDB" id="A0A086K3Q1"/>
<name>A0A086K3Q1_TOXGO</name>
<evidence type="ECO:0000313" key="3">
    <source>
        <dbReference type="EMBL" id="KFG39019.1"/>
    </source>
</evidence>
<feature type="region of interest" description="Disordered" evidence="1">
    <location>
        <begin position="352"/>
        <end position="372"/>
    </location>
</feature>
<evidence type="ECO:0000256" key="2">
    <source>
        <dbReference type="SAM" id="Phobius"/>
    </source>
</evidence>
<dbReference type="OrthoDB" id="10284125at2759"/>
<dbReference type="EMBL" id="AEYI02001306">
    <property type="protein sequence ID" value="KFG39019.1"/>
    <property type="molecule type" value="Genomic_DNA"/>
</dbReference>